<dbReference type="RefSeq" id="WP_410030686.1">
    <property type="nucleotide sequence ID" value="NZ_JBGMEI010000002.1"/>
</dbReference>
<keyword evidence="2 5" id="KW-0805">Transcription regulation</keyword>
<keyword evidence="3 5" id="KW-0346">Stress response</keyword>
<dbReference type="InterPro" id="IPR036388">
    <property type="entry name" value="WH-like_DNA-bd_sf"/>
</dbReference>
<dbReference type="HAMAP" id="MF_00081">
    <property type="entry name" value="HrcA"/>
    <property type="match status" value="1"/>
</dbReference>
<evidence type="ECO:0000259" key="7">
    <source>
        <dbReference type="Pfam" id="PF03444"/>
    </source>
</evidence>
<evidence type="ECO:0000313" key="9">
    <source>
        <dbReference type="Proteomes" id="UP001637996"/>
    </source>
</evidence>
<dbReference type="Pfam" id="PF01628">
    <property type="entry name" value="HrcA"/>
    <property type="match status" value="1"/>
</dbReference>
<dbReference type="NCBIfam" id="TIGR00331">
    <property type="entry name" value="hrcA"/>
    <property type="match status" value="1"/>
</dbReference>
<dbReference type="InterPro" id="IPR002571">
    <property type="entry name" value="HrcA"/>
</dbReference>
<sequence>MNDRKLKILFSIIDSYITDGEPIGSKSLADTYNLNVSPATIRNEMSSLERMGLIEKAHSSSGRLPSDRGYRMFVDYILENEMEDIARAKKSNTIINLLDKRYHNAEDIVETATKMLAELTNLTAVSMTLKNEIKTLVNMELIRLSDRQLLLLAVFDNGILIKDSIYLNYEINSDELLFINNVLKKTMVGTDINEIYDNIKLLETTLLNDYKSLLEIIEKRLQGQSFGKLNREIQIEGLGNIFNFKEYDDLSKARDFIKLLDSKEKLNSFLGNNIYDKLDISIGYENELDELKENTVITSSFRINDDVVGHIGIIGLTRINYIDVISDIMMISTLLND</sequence>
<accession>A0ABW9M6B2</accession>
<comment type="similarity">
    <text evidence="5">Belongs to the HrcA family.</text>
</comment>
<keyword evidence="4 5" id="KW-0804">Transcription</keyword>
<dbReference type="SUPFAM" id="SSF55781">
    <property type="entry name" value="GAF domain-like"/>
    <property type="match status" value="1"/>
</dbReference>
<proteinExistence type="inferred from homology"/>
<evidence type="ECO:0000256" key="1">
    <source>
        <dbReference type="ARBA" id="ARBA00022491"/>
    </source>
</evidence>
<name>A0ABW9M6B2_9FIRM</name>
<feature type="domain" description="Winged helix-turn-helix transcription repressor HrcA DNA-binding" evidence="7">
    <location>
        <begin position="7"/>
        <end position="58"/>
    </location>
</feature>
<evidence type="ECO:0000313" key="8">
    <source>
        <dbReference type="EMBL" id="MFO3664940.1"/>
    </source>
</evidence>
<evidence type="ECO:0000259" key="6">
    <source>
        <dbReference type="Pfam" id="PF01628"/>
    </source>
</evidence>
<keyword evidence="1 5" id="KW-0678">Repressor</keyword>
<dbReference type="Proteomes" id="UP001637996">
    <property type="component" value="Unassembled WGS sequence"/>
</dbReference>
<dbReference type="InterPro" id="IPR036390">
    <property type="entry name" value="WH_DNA-bd_sf"/>
</dbReference>
<dbReference type="Pfam" id="PF03444">
    <property type="entry name" value="WHD_HrcA"/>
    <property type="match status" value="1"/>
</dbReference>
<evidence type="ECO:0000256" key="5">
    <source>
        <dbReference type="HAMAP-Rule" id="MF_00081"/>
    </source>
</evidence>
<gene>
    <name evidence="5 8" type="primary">hrcA</name>
    <name evidence="8" type="ORF">ACCQ41_01540</name>
</gene>
<dbReference type="PANTHER" id="PTHR34824">
    <property type="entry name" value="HEAT-INDUCIBLE TRANSCRIPTION REPRESSOR HRCA"/>
    <property type="match status" value="1"/>
</dbReference>
<keyword evidence="9" id="KW-1185">Reference proteome</keyword>
<dbReference type="Gene3D" id="1.10.10.10">
    <property type="entry name" value="Winged helix-like DNA-binding domain superfamily/Winged helix DNA-binding domain"/>
    <property type="match status" value="1"/>
</dbReference>
<dbReference type="PIRSF" id="PIRSF005485">
    <property type="entry name" value="HrcA"/>
    <property type="match status" value="1"/>
</dbReference>
<evidence type="ECO:0000256" key="3">
    <source>
        <dbReference type="ARBA" id="ARBA00023016"/>
    </source>
</evidence>
<comment type="caution">
    <text evidence="8">The sequence shown here is derived from an EMBL/GenBank/DDBJ whole genome shotgun (WGS) entry which is preliminary data.</text>
</comment>
<dbReference type="EMBL" id="JBGMEI010000002">
    <property type="protein sequence ID" value="MFO3664940.1"/>
    <property type="molecule type" value="Genomic_DNA"/>
</dbReference>
<comment type="function">
    <text evidence="5">Negative regulator of class I heat shock genes (grpE-dnaK-dnaJ and groELS operons). Prevents heat-shock induction of these operons.</text>
</comment>
<dbReference type="InterPro" id="IPR021153">
    <property type="entry name" value="HrcA_C"/>
</dbReference>
<protein>
    <recommendedName>
        <fullName evidence="5">Heat-inducible transcription repressor HrcA</fullName>
    </recommendedName>
</protein>
<organism evidence="8 9">
    <name type="scientific">Anaerococcus martiniensis</name>
    <dbReference type="NCBI Taxonomy" id="3115615"/>
    <lineage>
        <taxon>Bacteria</taxon>
        <taxon>Bacillati</taxon>
        <taxon>Bacillota</taxon>
        <taxon>Tissierellia</taxon>
        <taxon>Tissierellales</taxon>
        <taxon>Peptoniphilaceae</taxon>
        <taxon>Anaerococcus</taxon>
    </lineage>
</organism>
<evidence type="ECO:0000256" key="2">
    <source>
        <dbReference type="ARBA" id="ARBA00023015"/>
    </source>
</evidence>
<dbReference type="InterPro" id="IPR005104">
    <property type="entry name" value="WHTH_HrcA_DNA-bd"/>
</dbReference>
<dbReference type="Gene3D" id="3.30.450.40">
    <property type="match status" value="1"/>
</dbReference>
<dbReference type="SUPFAM" id="SSF46785">
    <property type="entry name" value="Winged helix' DNA-binding domain"/>
    <property type="match status" value="1"/>
</dbReference>
<dbReference type="InterPro" id="IPR029016">
    <property type="entry name" value="GAF-like_dom_sf"/>
</dbReference>
<feature type="domain" description="Heat-inducible transcription repressor HrcA C-terminal" evidence="6">
    <location>
        <begin position="106"/>
        <end position="325"/>
    </location>
</feature>
<reference evidence="8 9" key="1">
    <citation type="journal article" date="2025" name="Anaerobe">
        <title>Description of Anaerococcus kampingiae sp. nov., Anaerococcus groningensis sp. nov., Anaerococcus martiniensis sp. nov., and Anaerococcus cruorum sp. nov., isolated from human clinical specimens.</title>
        <authorList>
            <person name="Boiten K.E."/>
            <person name="Meijer J."/>
            <person name="van Wezel E.M."/>
            <person name="Veloo A.C.M."/>
        </authorList>
    </citation>
    <scope>NUCLEOTIDE SEQUENCE [LARGE SCALE GENOMIC DNA]</scope>
    <source>
        <strain evidence="8 9">ENR0831</strain>
    </source>
</reference>
<dbReference type="PANTHER" id="PTHR34824:SF1">
    <property type="entry name" value="HEAT-INDUCIBLE TRANSCRIPTION REPRESSOR HRCA"/>
    <property type="match status" value="1"/>
</dbReference>
<evidence type="ECO:0000256" key="4">
    <source>
        <dbReference type="ARBA" id="ARBA00023163"/>
    </source>
</evidence>